<dbReference type="RefSeq" id="WP_289503794.1">
    <property type="nucleotide sequence ID" value="NZ_CP116805.1"/>
</dbReference>
<gene>
    <name evidence="10" type="primary">nagA</name>
    <name evidence="10" type="ORF">PH603_16170</name>
</gene>
<dbReference type="Gene3D" id="3.20.20.140">
    <property type="entry name" value="Metal-dependent hydrolases"/>
    <property type="match status" value="1"/>
</dbReference>
<evidence type="ECO:0000256" key="7">
    <source>
        <dbReference type="PIRSR" id="PIRSR038994-2"/>
    </source>
</evidence>
<feature type="binding site" evidence="7">
    <location>
        <position position="145"/>
    </location>
    <ligand>
        <name>substrate</name>
    </ligand>
</feature>
<evidence type="ECO:0000256" key="4">
    <source>
        <dbReference type="ARBA" id="ARBA00023277"/>
    </source>
</evidence>
<evidence type="ECO:0000256" key="3">
    <source>
        <dbReference type="ARBA" id="ARBA00022801"/>
    </source>
</evidence>
<accession>A0AAF0BM36</accession>
<feature type="binding site" evidence="7">
    <location>
        <begin position="222"/>
        <end position="223"/>
    </location>
    <ligand>
        <name>substrate</name>
    </ligand>
</feature>
<evidence type="ECO:0000256" key="1">
    <source>
        <dbReference type="ARBA" id="ARBA00010716"/>
    </source>
</evidence>
<keyword evidence="4 5" id="KW-0119">Carbohydrate metabolism</keyword>
<dbReference type="Proteomes" id="UP001217500">
    <property type="component" value="Chromosome"/>
</dbReference>
<dbReference type="PANTHER" id="PTHR11113">
    <property type="entry name" value="N-ACETYLGLUCOSAMINE-6-PHOSPHATE DEACETYLASE"/>
    <property type="match status" value="1"/>
</dbReference>
<dbReference type="SUPFAM" id="SSF51338">
    <property type="entry name" value="Composite domain of metallo-dependent hydrolases"/>
    <property type="match status" value="1"/>
</dbReference>
<feature type="binding site" evidence="7">
    <location>
        <begin position="314"/>
        <end position="316"/>
    </location>
    <ligand>
        <name>substrate</name>
    </ligand>
</feature>
<sequence length="387" mass="40735">MPEESTLITGARILHAGHFRDGLAVRLSGGRISDIGPADMLDTHDDTNVIEAEGLTLVPGYIDVQVNGGGGVLFNDAPTRAGVEAIMAAHRTYGTTGMLPTLISDDFAVMRQAIKAVDEAIEAGVPGILGIHLEGPFLSEPKKGAHDAKHFRPIDAEAFEILTSLKRGVTHVTLAPEETSPETIAALTKAGVIISFGHTNATYEQAVAGIKAGATGVTHLYNAMTATTSRAPGVVGAVFEDNDVFAGIIVDGFHLHPASIRVAMKAMGADRLMLVTDAMPSVGMPEVDGRKEFTLTGRTVHVVNGRCTYADGTLAGSDLDMAAAVRNAIRDVGVSPEVAVAMATHNPAKFLRLDRTHGQIAPGYVADFVLVDDQWRTVKTIIGGEVY</sequence>
<organism evidence="10 11">
    <name type="scientific">Gimibacter soli</name>
    <dbReference type="NCBI Taxonomy" id="3024400"/>
    <lineage>
        <taxon>Bacteria</taxon>
        <taxon>Pseudomonadati</taxon>
        <taxon>Pseudomonadota</taxon>
        <taxon>Alphaproteobacteria</taxon>
        <taxon>Kordiimonadales</taxon>
        <taxon>Temperatibacteraceae</taxon>
        <taxon>Gimibacter</taxon>
    </lineage>
</organism>
<dbReference type="Gene3D" id="2.30.40.10">
    <property type="entry name" value="Urease, subunit C, domain 1"/>
    <property type="match status" value="1"/>
</dbReference>
<dbReference type="InterPro" id="IPR006680">
    <property type="entry name" value="Amidohydro-rel"/>
</dbReference>
<evidence type="ECO:0000256" key="2">
    <source>
        <dbReference type="ARBA" id="ARBA00022723"/>
    </source>
</evidence>
<evidence type="ECO:0000313" key="11">
    <source>
        <dbReference type="Proteomes" id="UP001217500"/>
    </source>
</evidence>
<protein>
    <submittedName>
        <fullName evidence="10">N-acetylglucosamine-6-phosphate deacetylase</fullName>
        <ecNumber evidence="10">3.5.1.25</ecNumber>
    </submittedName>
</protein>
<dbReference type="GO" id="GO:0046872">
    <property type="term" value="F:metal ion binding"/>
    <property type="evidence" value="ECO:0007669"/>
    <property type="project" value="UniProtKB-KW"/>
</dbReference>
<dbReference type="AlphaFoldDB" id="A0AAF0BM36"/>
<feature type="binding site" evidence="8">
    <location>
        <position position="134"/>
    </location>
    <ligand>
        <name>Zn(2+)</name>
        <dbReference type="ChEBI" id="CHEBI:29105"/>
    </ligand>
</feature>
<keyword evidence="2 8" id="KW-0479">Metal-binding</keyword>
<dbReference type="SUPFAM" id="SSF51556">
    <property type="entry name" value="Metallo-dependent hydrolases"/>
    <property type="match status" value="1"/>
</dbReference>
<dbReference type="Pfam" id="PF01979">
    <property type="entry name" value="Amidohydro_1"/>
    <property type="match status" value="1"/>
</dbReference>
<dbReference type="CDD" id="cd00854">
    <property type="entry name" value="NagA"/>
    <property type="match status" value="1"/>
</dbReference>
<name>A0AAF0BM36_9PROT</name>
<comment type="cofactor">
    <cofactor evidence="8">
        <name>a divalent metal cation</name>
        <dbReference type="ChEBI" id="CHEBI:60240"/>
    </cofactor>
    <text evidence="8">Binds 1 divalent metal cation per subunit.</text>
</comment>
<proteinExistence type="inferred from homology"/>
<feature type="binding site" evidence="7">
    <location>
        <position position="254"/>
    </location>
    <ligand>
        <name>substrate</name>
    </ligand>
</feature>
<dbReference type="EMBL" id="CP116805">
    <property type="protein sequence ID" value="WCL54075.1"/>
    <property type="molecule type" value="Genomic_DNA"/>
</dbReference>
<evidence type="ECO:0000256" key="8">
    <source>
        <dbReference type="PIRSR" id="PIRSR038994-3"/>
    </source>
</evidence>
<dbReference type="KEGG" id="gso:PH603_16170"/>
<keyword evidence="3 5" id="KW-0378">Hydrolase</keyword>
<dbReference type="GO" id="GO:0006046">
    <property type="term" value="P:N-acetylglucosamine catabolic process"/>
    <property type="evidence" value="ECO:0007669"/>
    <property type="project" value="TreeGrafter"/>
</dbReference>
<dbReference type="GO" id="GO:0008448">
    <property type="term" value="F:N-acetylglucosamine-6-phosphate deacetylase activity"/>
    <property type="evidence" value="ECO:0007669"/>
    <property type="project" value="UniProtKB-EC"/>
</dbReference>
<evidence type="ECO:0000259" key="9">
    <source>
        <dbReference type="Pfam" id="PF01979"/>
    </source>
</evidence>
<evidence type="ECO:0000313" key="10">
    <source>
        <dbReference type="EMBL" id="WCL54075.1"/>
    </source>
</evidence>
<feature type="active site" description="Proton donor/acceptor" evidence="6">
    <location>
        <position position="277"/>
    </location>
</feature>
<dbReference type="PANTHER" id="PTHR11113:SF14">
    <property type="entry name" value="N-ACETYLGLUCOSAMINE-6-PHOSPHATE DEACETYLASE"/>
    <property type="match status" value="1"/>
</dbReference>
<dbReference type="InterPro" id="IPR032466">
    <property type="entry name" value="Metal_Hydrolase"/>
</dbReference>
<keyword evidence="11" id="KW-1185">Reference proteome</keyword>
<dbReference type="InterPro" id="IPR011059">
    <property type="entry name" value="Metal-dep_hydrolase_composite"/>
</dbReference>
<evidence type="ECO:0000256" key="6">
    <source>
        <dbReference type="PIRSR" id="PIRSR038994-1"/>
    </source>
</evidence>
<reference evidence="10" key="1">
    <citation type="submission" date="2023-01" db="EMBL/GenBank/DDBJ databases">
        <title>The genome sequence of Kordiimonadaceae bacterium 6D33.</title>
        <authorList>
            <person name="Liu Y."/>
        </authorList>
    </citation>
    <scope>NUCLEOTIDE SEQUENCE</scope>
    <source>
        <strain evidence="10">6D33</strain>
    </source>
</reference>
<dbReference type="InterPro" id="IPR003764">
    <property type="entry name" value="GlcNAc_6-P_deAcase"/>
</dbReference>
<dbReference type="FunFam" id="3.20.20.140:FF:000004">
    <property type="entry name" value="N-acetylglucosamine-6-phosphate deacetylase"/>
    <property type="match status" value="1"/>
</dbReference>
<comment type="similarity">
    <text evidence="1 5">Belongs to the metallo-dependent hydrolases superfamily. NagA family.</text>
</comment>
<dbReference type="PIRSF" id="PIRSF038994">
    <property type="entry name" value="NagA"/>
    <property type="match status" value="1"/>
</dbReference>
<feature type="binding site" evidence="8">
    <location>
        <position position="219"/>
    </location>
    <ligand>
        <name>Zn(2+)</name>
        <dbReference type="ChEBI" id="CHEBI:29105"/>
    </ligand>
</feature>
<dbReference type="EC" id="3.5.1.25" evidence="10"/>
<feature type="binding site" evidence="8">
    <location>
        <position position="198"/>
    </location>
    <ligand>
        <name>Zn(2+)</name>
        <dbReference type="ChEBI" id="CHEBI:29105"/>
    </ligand>
</feature>
<evidence type="ECO:0000256" key="5">
    <source>
        <dbReference type="PIRNR" id="PIRNR038994"/>
    </source>
</evidence>
<feature type="binding site" evidence="7">
    <location>
        <position position="230"/>
    </location>
    <ligand>
        <name>substrate</name>
    </ligand>
</feature>
<dbReference type="NCBIfam" id="TIGR00221">
    <property type="entry name" value="nagA"/>
    <property type="match status" value="1"/>
</dbReference>
<feature type="domain" description="Amidohydrolase-related" evidence="9">
    <location>
        <begin position="56"/>
        <end position="385"/>
    </location>
</feature>